<proteinExistence type="predicted"/>
<keyword evidence="1" id="KW-0732">Signal</keyword>
<protein>
    <submittedName>
        <fullName evidence="2">DUF3108 domain-containing protein</fullName>
    </submittedName>
</protein>
<evidence type="ECO:0000313" key="3">
    <source>
        <dbReference type="Proteomes" id="UP001073227"/>
    </source>
</evidence>
<name>A0ABT3ZAN1_9HYPH</name>
<accession>A0ABT3ZAN1</accession>
<dbReference type="InterPro" id="IPR021457">
    <property type="entry name" value="DUF3108"/>
</dbReference>
<organism evidence="2 3">
    <name type="scientific">Hoeflea algicola</name>
    <dbReference type="NCBI Taxonomy" id="2983763"/>
    <lineage>
        <taxon>Bacteria</taxon>
        <taxon>Pseudomonadati</taxon>
        <taxon>Pseudomonadota</taxon>
        <taxon>Alphaproteobacteria</taxon>
        <taxon>Hyphomicrobiales</taxon>
        <taxon>Rhizobiaceae</taxon>
        <taxon>Hoeflea</taxon>
    </lineage>
</organism>
<dbReference type="Pfam" id="PF11306">
    <property type="entry name" value="DUF3108"/>
    <property type="match status" value="1"/>
</dbReference>
<feature type="chain" id="PRO_5047530348" evidence="1">
    <location>
        <begin position="28"/>
        <end position="261"/>
    </location>
</feature>
<gene>
    <name evidence="2" type="ORF">OEG84_13640</name>
</gene>
<evidence type="ECO:0000256" key="1">
    <source>
        <dbReference type="SAM" id="SignalP"/>
    </source>
</evidence>
<evidence type="ECO:0000313" key="2">
    <source>
        <dbReference type="EMBL" id="MCY0148713.1"/>
    </source>
</evidence>
<dbReference type="RefSeq" id="WP_267654249.1">
    <property type="nucleotide sequence ID" value="NZ_JAOVZR010000001.1"/>
</dbReference>
<feature type="signal peptide" evidence="1">
    <location>
        <begin position="1"/>
        <end position="27"/>
    </location>
</feature>
<dbReference type="Proteomes" id="UP001073227">
    <property type="component" value="Unassembled WGS sequence"/>
</dbReference>
<keyword evidence="3" id="KW-1185">Reference proteome</keyword>
<sequence>MTRLRGVFCIGMLALAPYMALQPTAIAEPVQVFTDYSVSLIGLPVAYLSFKTEIDGASYQISGSLRTSALSDIVSKTRGNASVSGRFGKDRLRASRFSVAYSTDAKDHRTEVRFNNGNVSSATSTPKRKRTAADWVPVSADDMRAVLDPLSGLVFPAGARVCPSSLPIFDGESRVTLHLAEKGVRPFRTKGFVGDAIVCAVRFEPKAGYRKGSSTIRYLQKLTSMEVWFAKHEEGGFYAPVYAKVPTKIGQVVVAATRFGG</sequence>
<reference evidence="2" key="1">
    <citation type="submission" date="2022-10" db="EMBL/GenBank/DDBJ databases">
        <title>Hoeflea sp. G2-23, isolated from marine algae.</title>
        <authorList>
            <person name="Kristyanto S."/>
            <person name="Kim J.M."/>
            <person name="Jeon C.O."/>
        </authorList>
    </citation>
    <scope>NUCLEOTIDE SEQUENCE</scope>
    <source>
        <strain evidence="2">G2-23</strain>
    </source>
</reference>
<dbReference type="EMBL" id="JAOVZR010000001">
    <property type="protein sequence ID" value="MCY0148713.1"/>
    <property type="molecule type" value="Genomic_DNA"/>
</dbReference>
<comment type="caution">
    <text evidence="2">The sequence shown here is derived from an EMBL/GenBank/DDBJ whole genome shotgun (WGS) entry which is preliminary data.</text>
</comment>